<sequence>MKIQCSPAVKEKLFVKYNVVEKEVFECFANREGHYLKDTREKLAATLPI</sequence>
<gene>
    <name evidence="1" type="ORF">J1786_13165</name>
</gene>
<evidence type="ECO:0000313" key="1">
    <source>
        <dbReference type="EMBL" id="MBU9835756.1"/>
    </source>
</evidence>
<comment type="caution">
    <text evidence="1">The sequence shown here is derived from an EMBL/GenBank/DDBJ whole genome shotgun (WGS) entry which is preliminary data.</text>
</comment>
<proteinExistence type="predicted"/>
<name>A0ABS6L1P8_9GAMM</name>
<evidence type="ECO:0000313" key="2">
    <source>
        <dbReference type="Proteomes" id="UP000699865"/>
    </source>
</evidence>
<keyword evidence="2" id="KW-1185">Reference proteome</keyword>
<organism evidence="1 2">
    <name type="scientific">Rahnella perminowiae</name>
    <dbReference type="NCBI Taxonomy" id="2816244"/>
    <lineage>
        <taxon>Bacteria</taxon>
        <taxon>Pseudomonadati</taxon>
        <taxon>Pseudomonadota</taxon>
        <taxon>Gammaproteobacteria</taxon>
        <taxon>Enterobacterales</taxon>
        <taxon>Yersiniaceae</taxon>
        <taxon>Rahnella</taxon>
    </lineage>
</organism>
<dbReference type="EMBL" id="JAFMOU010000068">
    <property type="protein sequence ID" value="MBU9835756.1"/>
    <property type="molecule type" value="Genomic_DNA"/>
</dbReference>
<protein>
    <submittedName>
        <fullName evidence="1">Uncharacterized protein</fullName>
    </submittedName>
</protein>
<accession>A0ABS6L1P8</accession>
<reference evidence="1 2" key="1">
    <citation type="submission" date="2021-03" db="EMBL/GenBank/DDBJ databases">
        <title>Five novel Rahnella species.</title>
        <authorList>
            <person name="Brady C."/>
            <person name="Asselin J."/>
            <person name="Beer S."/>
            <person name="Bruberg M.B."/>
            <person name="Crampton B."/>
            <person name="Venter S."/>
            <person name="Arnold D."/>
            <person name="Denman S."/>
        </authorList>
    </citation>
    <scope>NUCLEOTIDE SEQUENCE [LARGE SCALE GENOMIC DNA]</scope>
    <source>
        <strain evidence="1 2">L72c</strain>
    </source>
</reference>
<dbReference type="RefSeq" id="WP_217138483.1">
    <property type="nucleotide sequence ID" value="NZ_JAFMOU010000068.1"/>
</dbReference>
<dbReference type="Proteomes" id="UP000699865">
    <property type="component" value="Unassembled WGS sequence"/>
</dbReference>